<name>A0A4C1WBI6_EUMVA</name>
<dbReference type="AlphaFoldDB" id="A0A4C1WBI6"/>
<sequence>MYHSNKQTSCNTSTAIVVDVFGVIPHPNRAIHCNAPPFVTDDIIIAGHRRHARTSFVSYAVRLRLGRYWILNDTVPTGPCRVCAKRGRRTSVRAIGAAPRAQAARNRLRTDAVTYASRGARLSSLPGGIRLTEMAIKPSYFLTNAGEI</sequence>
<evidence type="ECO:0000313" key="1">
    <source>
        <dbReference type="EMBL" id="GBP47505.1"/>
    </source>
</evidence>
<reference evidence="1 2" key="1">
    <citation type="journal article" date="2019" name="Commun. Biol.">
        <title>The bagworm genome reveals a unique fibroin gene that provides high tensile strength.</title>
        <authorList>
            <person name="Kono N."/>
            <person name="Nakamura H."/>
            <person name="Ohtoshi R."/>
            <person name="Tomita M."/>
            <person name="Numata K."/>
            <person name="Arakawa K."/>
        </authorList>
    </citation>
    <scope>NUCLEOTIDE SEQUENCE [LARGE SCALE GENOMIC DNA]</scope>
</reference>
<keyword evidence="2" id="KW-1185">Reference proteome</keyword>
<organism evidence="1 2">
    <name type="scientific">Eumeta variegata</name>
    <name type="common">Bagworm moth</name>
    <name type="synonym">Eumeta japonica</name>
    <dbReference type="NCBI Taxonomy" id="151549"/>
    <lineage>
        <taxon>Eukaryota</taxon>
        <taxon>Metazoa</taxon>
        <taxon>Ecdysozoa</taxon>
        <taxon>Arthropoda</taxon>
        <taxon>Hexapoda</taxon>
        <taxon>Insecta</taxon>
        <taxon>Pterygota</taxon>
        <taxon>Neoptera</taxon>
        <taxon>Endopterygota</taxon>
        <taxon>Lepidoptera</taxon>
        <taxon>Glossata</taxon>
        <taxon>Ditrysia</taxon>
        <taxon>Tineoidea</taxon>
        <taxon>Psychidae</taxon>
        <taxon>Oiketicinae</taxon>
        <taxon>Eumeta</taxon>
    </lineage>
</organism>
<dbReference type="Proteomes" id="UP000299102">
    <property type="component" value="Unassembled WGS sequence"/>
</dbReference>
<evidence type="ECO:0000313" key="2">
    <source>
        <dbReference type="Proteomes" id="UP000299102"/>
    </source>
</evidence>
<accession>A0A4C1WBI6</accession>
<comment type="caution">
    <text evidence="1">The sequence shown here is derived from an EMBL/GenBank/DDBJ whole genome shotgun (WGS) entry which is preliminary data.</text>
</comment>
<protein>
    <submittedName>
        <fullName evidence="1">Uncharacterized protein</fullName>
    </submittedName>
</protein>
<gene>
    <name evidence="1" type="ORF">EVAR_30593_1</name>
</gene>
<proteinExistence type="predicted"/>
<dbReference type="EMBL" id="BGZK01000503">
    <property type="protein sequence ID" value="GBP47505.1"/>
    <property type="molecule type" value="Genomic_DNA"/>
</dbReference>